<dbReference type="InterPro" id="IPR034660">
    <property type="entry name" value="DinB/YfiT-like"/>
</dbReference>
<dbReference type="RefSeq" id="WP_144586324.1">
    <property type="nucleotide sequence ID" value="NZ_VJWX01000036.1"/>
</dbReference>
<sequence length="207" mass="22850">MPGYVRPIADERDGLLAFLAQQRLVLRTAAHGLTDEQARSAPSRSALSVGGLVKHVTFTERGWMDTVRQRRPPGSAEERSAASLENFRMGADETLEELLARYDEVARETEETVAGIEDLGLPVPVPPGAGWLPRDVDAWSVRWVLFHLIEETARHAGHADIVREHLDGATAFGLLAAAEGWPESPWLKPWRPADRVGQPASPLRRTL</sequence>
<reference evidence="1 2" key="2">
    <citation type="submission" date="2019-08" db="EMBL/GenBank/DDBJ databases">
        <title>Amycolatopsis acidicola sp. nov., isolated from peat swamp forest soil.</title>
        <authorList>
            <person name="Srisuk N."/>
        </authorList>
    </citation>
    <scope>NUCLEOTIDE SEQUENCE [LARGE SCALE GENOMIC DNA]</scope>
    <source>
        <strain evidence="1 2">TBRC 6029</strain>
    </source>
</reference>
<accession>A0A558DCP3</accession>
<evidence type="ECO:0000313" key="1">
    <source>
        <dbReference type="EMBL" id="TVT58809.1"/>
    </source>
</evidence>
<dbReference type="InterPro" id="IPR007061">
    <property type="entry name" value="MST-like"/>
</dbReference>
<dbReference type="OrthoDB" id="4548523at2"/>
<organism evidence="1 2">
    <name type="scientific">Amycolatopsis rhizosphaerae</name>
    <dbReference type="NCBI Taxonomy" id="2053003"/>
    <lineage>
        <taxon>Bacteria</taxon>
        <taxon>Bacillati</taxon>
        <taxon>Actinomycetota</taxon>
        <taxon>Actinomycetes</taxon>
        <taxon>Pseudonocardiales</taxon>
        <taxon>Pseudonocardiaceae</taxon>
        <taxon>Amycolatopsis</taxon>
    </lineage>
</organism>
<name>A0A558DCP3_9PSEU</name>
<gene>
    <name evidence="1" type="ORF">FNH05_06305</name>
</gene>
<keyword evidence="2" id="KW-1185">Reference proteome</keyword>
<protein>
    <submittedName>
        <fullName evidence="1">DinB family protein</fullName>
    </submittedName>
</protein>
<dbReference type="Proteomes" id="UP000320011">
    <property type="component" value="Unassembled WGS sequence"/>
</dbReference>
<proteinExistence type="predicted"/>
<dbReference type="EMBL" id="VJWX01000036">
    <property type="protein sequence ID" value="TVT58809.1"/>
    <property type="molecule type" value="Genomic_DNA"/>
</dbReference>
<evidence type="ECO:0000313" key="2">
    <source>
        <dbReference type="Proteomes" id="UP000320011"/>
    </source>
</evidence>
<reference evidence="1 2" key="1">
    <citation type="submission" date="2019-07" db="EMBL/GenBank/DDBJ databases">
        <authorList>
            <person name="Duangmal K."/>
            <person name="Teo W.F.A."/>
        </authorList>
    </citation>
    <scope>NUCLEOTIDE SEQUENCE [LARGE SCALE GENOMIC DNA]</scope>
    <source>
        <strain evidence="1 2">TBRC 6029</strain>
    </source>
</reference>
<comment type="caution">
    <text evidence="1">The sequence shown here is derived from an EMBL/GenBank/DDBJ whole genome shotgun (WGS) entry which is preliminary data.</text>
</comment>
<dbReference type="Gene3D" id="1.20.120.450">
    <property type="entry name" value="dinb family like domain"/>
    <property type="match status" value="1"/>
</dbReference>
<dbReference type="Pfam" id="PF04978">
    <property type="entry name" value="MST"/>
    <property type="match status" value="1"/>
</dbReference>
<dbReference type="AlphaFoldDB" id="A0A558DCP3"/>
<dbReference type="SUPFAM" id="SSF109854">
    <property type="entry name" value="DinB/YfiT-like putative metalloenzymes"/>
    <property type="match status" value="1"/>
</dbReference>